<feature type="domain" description="Replication factor A C-terminal" evidence="6">
    <location>
        <begin position="119"/>
        <end position="260"/>
    </location>
</feature>
<keyword evidence="5" id="KW-0238">DNA-binding</keyword>
<evidence type="ECO:0000256" key="4">
    <source>
        <dbReference type="ARBA" id="ARBA00022833"/>
    </source>
</evidence>
<evidence type="ECO:0000256" key="2">
    <source>
        <dbReference type="ARBA" id="ARBA00022723"/>
    </source>
</evidence>
<dbReference type="GO" id="GO:0008270">
    <property type="term" value="F:zinc ion binding"/>
    <property type="evidence" value="ECO:0007669"/>
    <property type="project" value="UniProtKB-KW"/>
</dbReference>
<accession>A0AAW1H5V8</accession>
<gene>
    <name evidence="7" type="ORF">RND81_12G058300</name>
</gene>
<evidence type="ECO:0000256" key="3">
    <source>
        <dbReference type="ARBA" id="ARBA00022771"/>
    </source>
</evidence>
<protein>
    <recommendedName>
        <fullName evidence="6">Replication factor A C-terminal domain-containing protein</fullName>
    </recommendedName>
</protein>
<dbReference type="InterPro" id="IPR012340">
    <property type="entry name" value="NA-bd_OB-fold"/>
</dbReference>
<comment type="similarity">
    <text evidence="1">Belongs to the replication factor A protein 1 family.</text>
</comment>
<sequence>MYRVVSDSKIMIRFFYNTYIKAVKEEDYVIPKHKFDFSPYPTLEHRRLKFDVLSDVYGVLLNETKEGNATSIEIQDASENRIKLKLWGQCSTIYNQQKANLGDECKLFFIVVTSTLDLYCYCLAEVKEVMSELPWYNPSCPDCNKKPKKGIHDFFCEKCNKSIINPTLVYRLELLVEDSTGTIILTMFNDEVKKMTKQEANTLYDAHAEQDDNDEDYNPVPSLLQNVFEGKIFAFKLKIDSFNHDNRRKQTFTIVKVLDKMSLEVDYL</sequence>
<evidence type="ECO:0000259" key="6">
    <source>
        <dbReference type="Pfam" id="PF08646"/>
    </source>
</evidence>
<evidence type="ECO:0000256" key="1">
    <source>
        <dbReference type="ARBA" id="ARBA00005690"/>
    </source>
</evidence>
<dbReference type="AlphaFoldDB" id="A0AAW1H5V8"/>
<dbReference type="SUPFAM" id="SSF50249">
    <property type="entry name" value="Nucleic acid-binding proteins"/>
    <property type="match status" value="1"/>
</dbReference>
<organism evidence="7 8">
    <name type="scientific">Saponaria officinalis</name>
    <name type="common">Common soapwort</name>
    <name type="synonym">Lychnis saponaria</name>
    <dbReference type="NCBI Taxonomy" id="3572"/>
    <lineage>
        <taxon>Eukaryota</taxon>
        <taxon>Viridiplantae</taxon>
        <taxon>Streptophyta</taxon>
        <taxon>Embryophyta</taxon>
        <taxon>Tracheophyta</taxon>
        <taxon>Spermatophyta</taxon>
        <taxon>Magnoliopsida</taxon>
        <taxon>eudicotyledons</taxon>
        <taxon>Gunneridae</taxon>
        <taxon>Pentapetalae</taxon>
        <taxon>Caryophyllales</taxon>
        <taxon>Caryophyllaceae</taxon>
        <taxon>Caryophylleae</taxon>
        <taxon>Saponaria</taxon>
    </lineage>
</organism>
<dbReference type="GO" id="GO:0003677">
    <property type="term" value="F:DNA binding"/>
    <property type="evidence" value="ECO:0007669"/>
    <property type="project" value="UniProtKB-KW"/>
</dbReference>
<dbReference type="PANTHER" id="PTHR47165:SF4">
    <property type="entry name" value="OS03G0429900 PROTEIN"/>
    <property type="match status" value="1"/>
</dbReference>
<evidence type="ECO:0000256" key="5">
    <source>
        <dbReference type="ARBA" id="ARBA00023125"/>
    </source>
</evidence>
<comment type="caution">
    <text evidence="7">The sequence shown here is derived from an EMBL/GenBank/DDBJ whole genome shotgun (WGS) entry which is preliminary data.</text>
</comment>
<keyword evidence="8" id="KW-1185">Reference proteome</keyword>
<dbReference type="Pfam" id="PF08646">
    <property type="entry name" value="Rep_fac-A_C"/>
    <property type="match status" value="1"/>
</dbReference>
<keyword evidence="4" id="KW-0862">Zinc</keyword>
<keyword evidence="3" id="KW-0863">Zinc-finger</keyword>
<dbReference type="EMBL" id="JBDFQZ010000012">
    <property type="protein sequence ID" value="KAK9671843.1"/>
    <property type="molecule type" value="Genomic_DNA"/>
</dbReference>
<dbReference type="CDD" id="cd04476">
    <property type="entry name" value="RPA1_DBD_C"/>
    <property type="match status" value="1"/>
</dbReference>
<evidence type="ECO:0000313" key="8">
    <source>
        <dbReference type="Proteomes" id="UP001443914"/>
    </source>
</evidence>
<dbReference type="Proteomes" id="UP001443914">
    <property type="component" value="Unassembled WGS sequence"/>
</dbReference>
<dbReference type="Gene3D" id="2.40.50.140">
    <property type="entry name" value="Nucleic acid-binding proteins"/>
    <property type="match status" value="1"/>
</dbReference>
<reference evidence="7" key="1">
    <citation type="submission" date="2024-03" db="EMBL/GenBank/DDBJ databases">
        <title>WGS assembly of Saponaria officinalis var. Norfolk2.</title>
        <authorList>
            <person name="Jenkins J."/>
            <person name="Shu S."/>
            <person name="Grimwood J."/>
            <person name="Barry K."/>
            <person name="Goodstein D."/>
            <person name="Schmutz J."/>
            <person name="Leebens-Mack J."/>
            <person name="Osbourn A."/>
        </authorList>
    </citation>
    <scope>NUCLEOTIDE SEQUENCE [LARGE SCALE GENOMIC DNA]</scope>
    <source>
        <strain evidence="7">JIC</strain>
    </source>
</reference>
<keyword evidence="2" id="KW-0479">Metal-binding</keyword>
<dbReference type="InterPro" id="IPR013955">
    <property type="entry name" value="Rep_factor-A_C"/>
</dbReference>
<dbReference type="PANTHER" id="PTHR47165">
    <property type="entry name" value="OS03G0429900 PROTEIN"/>
    <property type="match status" value="1"/>
</dbReference>
<proteinExistence type="inferred from homology"/>
<evidence type="ECO:0000313" key="7">
    <source>
        <dbReference type="EMBL" id="KAK9671843.1"/>
    </source>
</evidence>
<dbReference type="InterPro" id="IPR047192">
    <property type="entry name" value="Euk_RPA1_DBD_C"/>
</dbReference>
<name>A0AAW1H5V8_SAPOF</name>